<dbReference type="OrthoDB" id="8062037at2759"/>
<evidence type="ECO:0000259" key="8">
    <source>
        <dbReference type="PROSITE" id="PS50089"/>
    </source>
</evidence>
<keyword evidence="5 7" id="KW-0472">Membrane</keyword>
<evidence type="ECO:0000256" key="5">
    <source>
        <dbReference type="ARBA" id="ARBA00023136"/>
    </source>
</evidence>
<organism evidence="9 10">
    <name type="scientific">Prunus persica</name>
    <name type="common">Peach</name>
    <name type="synonym">Amygdalus persica</name>
    <dbReference type="NCBI Taxonomy" id="3760"/>
    <lineage>
        <taxon>Eukaryota</taxon>
        <taxon>Viridiplantae</taxon>
        <taxon>Streptophyta</taxon>
        <taxon>Embryophyta</taxon>
        <taxon>Tracheophyta</taxon>
        <taxon>Spermatophyta</taxon>
        <taxon>Magnoliopsida</taxon>
        <taxon>eudicotyledons</taxon>
        <taxon>Gunneridae</taxon>
        <taxon>Pentapetalae</taxon>
        <taxon>rosids</taxon>
        <taxon>fabids</taxon>
        <taxon>Rosales</taxon>
        <taxon>Rosaceae</taxon>
        <taxon>Amygdaloideae</taxon>
        <taxon>Amygdaleae</taxon>
        <taxon>Prunus</taxon>
    </lineage>
</organism>
<reference evidence="9 10" key="1">
    <citation type="journal article" date="2013" name="Nat. Genet.">
        <title>The high-quality draft genome of peach (Prunus persica) identifies unique patterns of genetic diversity, domestication and genome evolution.</title>
        <authorList>
            <consortium name="International Peach Genome Initiative"/>
            <person name="Verde I."/>
            <person name="Abbott A.G."/>
            <person name="Scalabrin S."/>
            <person name="Jung S."/>
            <person name="Shu S."/>
            <person name="Marroni F."/>
            <person name="Zhebentyayeva T."/>
            <person name="Dettori M.T."/>
            <person name="Grimwood J."/>
            <person name="Cattonaro F."/>
            <person name="Zuccolo A."/>
            <person name="Rossini L."/>
            <person name="Jenkins J."/>
            <person name="Vendramin E."/>
            <person name="Meisel L.A."/>
            <person name="Decroocq V."/>
            <person name="Sosinski B."/>
            <person name="Prochnik S."/>
            <person name="Mitros T."/>
            <person name="Policriti A."/>
            <person name="Cipriani G."/>
            <person name="Dondini L."/>
            <person name="Ficklin S."/>
            <person name="Goodstein D.M."/>
            <person name="Xuan P."/>
            <person name="Del Fabbro C."/>
            <person name="Aramini V."/>
            <person name="Copetti D."/>
            <person name="Gonzalez S."/>
            <person name="Horner D.S."/>
            <person name="Falchi R."/>
            <person name="Lucas S."/>
            <person name="Mica E."/>
            <person name="Maldonado J."/>
            <person name="Lazzari B."/>
            <person name="Bielenberg D."/>
            <person name="Pirona R."/>
            <person name="Miculan M."/>
            <person name="Barakat A."/>
            <person name="Testolin R."/>
            <person name="Stella A."/>
            <person name="Tartarini S."/>
            <person name="Tonutti P."/>
            <person name="Arus P."/>
            <person name="Orellana A."/>
            <person name="Wells C."/>
            <person name="Main D."/>
            <person name="Vizzotto G."/>
            <person name="Silva H."/>
            <person name="Salamini F."/>
            <person name="Schmutz J."/>
            <person name="Morgante M."/>
            <person name="Rokhsar D.S."/>
        </authorList>
    </citation>
    <scope>NUCLEOTIDE SEQUENCE [LARGE SCALE GENOMIC DNA]</scope>
    <source>
        <strain evidence="10">cv. Nemared</strain>
    </source>
</reference>
<evidence type="ECO:0000256" key="7">
    <source>
        <dbReference type="SAM" id="Phobius"/>
    </source>
</evidence>
<keyword evidence="4" id="KW-0862">Zinc</keyword>
<evidence type="ECO:0000313" key="10">
    <source>
        <dbReference type="Proteomes" id="UP000006882"/>
    </source>
</evidence>
<protein>
    <recommendedName>
        <fullName evidence="8">RING-type domain-containing protein</fullName>
    </recommendedName>
</protein>
<evidence type="ECO:0000256" key="4">
    <source>
        <dbReference type="ARBA" id="ARBA00022833"/>
    </source>
</evidence>
<dbReference type="GO" id="GO:0016020">
    <property type="term" value="C:membrane"/>
    <property type="evidence" value="ECO:0007669"/>
    <property type="project" value="UniProtKB-SubCell"/>
</dbReference>
<keyword evidence="7" id="KW-1133">Transmembrane helix</keyword>
<dbReference type="AlphaFoldDB" id="A0A251PNY3"/>
<name>A0A251PNY3_PRUPE</name>
<keyword evidence="10" id="KW-1185">Reference proteome</keyword>
<comment type="subcellular location">
    <subcellularLocation>
        <location evidence="1">Membrane</location>
    </subcellularLocation>
</comment>
<evidence type="ECO:0000256" key="3">
    <source>
        <dbReference type="ARBA" id="ARBA00022771"/>
    </source>
</evidence>
<feature type="transmembrane region" description="Helical" evidence="7">
    <location>
        <begin position="52"/>
        <end position="76"/>
    </location>
</feature>
<dbReference type="EMBL" id="CM007654">
    <property type="protein sequence ID" value="ONI13286.1"/>
    <property type="molecule type" value="Genomic_DNA"/>
</dbReference>
<dbReference type="CDD" id="cd16461">
    <property type="entry name" value="RING-H2_EL5-like"/>
    <property type="match status" value="1"/>
</dbReference>
<dbReference type="InterPro" id="IPR001841">
    <property type="entry name" value="Znf_RING"/>
</dbReference>
<proteinExistence type="predicted"/>
<dbReference type="PANTHER" id="PTHR46151:SF12">
    <property type="entry name" value="RING_U-BOX SUPERFAMILY PROTEIN"/>
    <property type="match status" value="1"/>
</dbReference>
<keyword evidence="2" id="KW-0479">Metal-binding</keyword>
<evidence type="ECO:0000256" key="2">
    <source>
        <dbReference type="ARBA" id="ARBA00022723"/>
    </source>
</evidence>
<dbReference type="Gene3D" id="3.30.40.10">
    <property type="entry name" value="Zinc/RING finger domain, C3HC4 (zinc finger)"/>
    <property type="match status" value="1"/>
</dbReference>
<dbReference type="SMART" id="SM00184">
    <property type="entry name" value="RING"/>
    <property type="match status" value="1"/>
</dbReference>
<evidence type="ECO:0000256" key="6">
    <source>
        <dbReference type="PROSITE-ProRule" id="PRU00175"/>
    </source>
</evidence>
<feature type="transmembrane region" description="Helical" evidence="7">
    <location>
        <begin position="88"/>
        <end position="108"/>
    </location>
</feature>
<evidence type="ECO:0000256" key="1">
    <source>
        <dbReference type="ARBA" id="ARBA00004370"/>
    </source>
</evidence>
<sequence>MSGLPISSVMKGWFSGLLKATFRSKEIVSLWVLAAIGDGSRGGALIGVINRVVFTVFTCILALVVGFVGGAIMGAIHGAVTGQTTETGLVTGAGIGCLAGAIAAIQLMDLGVDGQSLSKVALLGGMVNGKVFMEWVSSAVLKAYHWQVSNLETTYRDISEIYDIAGAKGLSHECIQRLPQSTFRSSNMVESCNDFCCSICLQELKEGECARELPTCRHFFHVACIDQWLKQQSSCPMCRTRVHTENV</sequence>
<keyword evidence="3 6" id="KW-0863">Zinc-finger</keyword>
<feature type="domain" description="RING-type" evidence="8">
    <location>
        <begin position="197"/>
        <end position="239"/>
    </location>
</feature>
<dbReference type="PANTHER" id="PTHR46151">
    <property type="entry name" value="NEP1-INTERACTING PROTEIN-LIKE 2"/>
    <property type="match status" value="1"/>
</dbReference>
<dbReference type="Gramene" id="ONI13286">
    <property type="protein sequence ID" value="ONI13286"/>
    <property type="gene ID" value="PRUPE_4G213600"/>
</dbReference>
<keyword evidence="7" id="KW-0812">Transmembrane</keyword>
<dbReference type="PROSITE" id="PS50089">
    <property type="entry name" value="ZF_RING_2"/>
    <property type="match status" value="1"/>
</dbReference>
<dbReference type="Pfam" id="PF13639">
    <property type="entry name" value="zf-RING_2"/>
    <property type="match status" value="1"/>
</dbReference>
<dbReference type="SUPFAM" id="SSF57850">
    <property type="entry name" value="RING/U-box"/>
    <property type="match status" value="1"/>
</dbReference>
<dbReference type="GO" id="GO:0008270">
    <property type="term" value="F:zinc ion binding"/>
    <property type="evidence" value="ECO:0007669"/>
    <property type="project" value="UniProtKB-KW"/>
</dbReference>
<accession>A0A251PNY3</accession>
<gene>
    <name evidence="9" type="ORF">PRUPE_4G213600</name>
</gene>
<dbReference type="InterPro" id="IPR013083">
    <property type="entry name" value="Znf_RING/FYVE/PHD"/>
</dbReference>
<evidence type="ECO:0000313" key="9">
    <source>
        <dbReference type="EMBL" id="ONI13286.1"/>
    </source>
</evidence>
<dbReference type="Proteomes" id="UP000006882">
    <property type="component" value="Chromosome G4"/>
</dbReference>